<dbReference type="Proteomes" id="UP001178507">
    <property type="component" value="Unassembled WGS sequence"/>
</dbReference>
<protein>
    <submittedName>
        <fullName evidence="2">Uncharacterized protein</fullName>
    </submittedName>
</protein>
<keyword evidence="3" id="KW-1185">Reference proteome</keyword>
<accession>A0AA36IJM3</accession>
<name>A0AA36IJM3_9DINO</name>
<dbReference type="EMBL" id="CAUJNA010001606">
    <property type="protein sequence ID" value="CAJ1387953.1"/>
    <property type="molecule type" value="Genomic_DNA"/>
</dbReference>
<reference evidence="2" key="1">
    <citation type="submission" date="2023-08" db="EMBL/GenBank/DDBJ databases">
        <authorList>
            <person name="Chen Y."/>
            <person name="Shah S."/>
            <person name="Dougan E. K."/>
            <person name="Thang M."/>
            <person name="Chan C."/>
        </authorList>
    </citation>
    <scope>NUCLEOTIDE SEQUENCE</scope>
</reference>
<comment type="caution">
    <text evidence="2">The sequence shown here is derived from an EMBL/GenBank/DDBJ whole genome shotgun (WGS) entry which is preliminary data.</text>
</comment>
<proteinExistence type="predicted"/>
<feature type="compositionally biased region" description="Polar residues" evidence="1">
    <location>
        <begin position="113"/>
        <end position="130"/>
    </location>
</feature>
<evidence type="ECO:0000313" key="3">
    <source>
        <dbReference type="Proteomes" id="UP001178507"/>
    </source>
</evidence>
<evidence type="ECO:0000313" key="2">
    <source>
        <dbReference type="EMBL" id="CAJ1387953.1"/>
    </source>
</evidence>
<sequence length="178" mass="20267">MGFGKHRPNEDYCYKQIVCPACKWAFFPHRFCFQECSAKINFCIQGETADEVSLSEDRDLKSRVFGKRGSPAVYIMLVIEVDLPGKYPDVDELEVIDAVRFYMPDKMRTSLSRMSTASTLSSPASQSGSMRLNPMEIRYIQDSISNRFQCGRRVRDTMEKLRDGRLQVGHSQDSGLSA</sequence>
<organism evidence="2 3">
    <name type="scientific">Effrenium voratum</name>
    <dbReference type="NCBI Taxonomy" id="2562239"/>
    <lineage>
        <taxon>Eukaryota</taxon>
        <taxon>Sar</taxon>
        <taxon>Alveolata</taxon>
        <taxon>Dinophyceae</taxon>
        <taxon>Suessiales</taxon>
        <taxon>Symbiodiniaceae</taxon>
        <taxon>Effrenium</taxon>
    </lineage>
</organism>
<gene>
    <name evidence="2" type="ORF">EVOR1521_LOCUS13914</name>
</gene>
<feature type="region of interest" description="Disordered" evidence="1">
    <location>
        <begin position="113"/>
        <end position="132"/>
    </location>
</feature>
<evidence type="ECO:0000256" key="1">
    <source>
        <dbReference type="SAM" id="MobiDB-lite"/>
    </source>
</evidence>
<dbReference type="AlphaFoldDB" id="A0AA36IJM3"/>